<dbReference type="EMBL" id="MEYQ01000005">
    <property type="protein sequence ID" value="OGD39488.1"/>
    <property type="molecule type" value="Genomic_DNA"/>
</dbReference>
<dbReference type="AlphaFoldDB" id="A0A1F5C9H4"/>
<name>A0A1F5C9H4_9BACT</name>
<sequence>MNAKRKFLHDVFLICPVRDITEEEREDIKKYISSLEGRRLKIYWPLKDTNQADDIGLRICKDNFNAILNSREVHIWWSGNSQGSIFDFGMAFALLHIYDKKIILANPSHIIKTEGKSFNNVLLTIGGH</sequence>
<accession>A0A1F5C9H4</accession>
<evidence type="ECO:0000313" key="1">
    <source>
        <dbReference type="EMBL" id="OGD39488.1"/>
    </source>
</evidence>
<reference evidence="1 2" key="1">
    <citation type="journal article" date="2016" name="Nat. Commun.">
        <title>Thousands of microbial genomes shed light on interconnected biogeochemical processes in an aquifer system.</title>
        <authorList>
            <person name="Anantharaman K."/>
            <person name="Brown C.T."/>
            <person name="Hug L.A."/>
            <person name="Sharon I."/>
            <person name="Castelle C.J."/>
            <person name="Probst A.J."/>
            <person name="Thomas B.C."/>
            <person name="Singh A."/>
            <person name="Wilkins M.J."/>
            <person name="Karaoz U."/>
            <person name="Brodie E.L."/>
            <person name="Williams K.H."/>
            <person name="Hubbard S.S."/>
            <person name="Banfield J.F."/>
        </authorList>
    </citation>
    <scope>NUCLEOTIDE SEQUENCE [LARGE SCALE GENOMIC DNA]</scope>
</reference>
<evidence type="ECO:0000313" key="2">
    <source>
        <dbReference type="Proteomes" id="UP000177947"/>
    </source>
</evidence>
<gene>
    <name evidence="1" type="ORF">A2907_02345</name>
</gene>
<dbReference type="Proteomes" id="UP000177947">
    <property type="component" value="Unassembled WGS sequence"/>
</dbReference>
<organism evidence="1 2">
    <name type="scientific">Candidatus Azambacteria bacterium RIFCSPLOWO2_01_FULL_37_9</name>
    <dbReference type="NCBI Taxonomy" id="1797297"/>
    <lineage>
        <taxon>Bacteria</taxon>
        <taxon>Candidatus Azamiibacteriota</taxon>
    </lineage>
</organism>
<protein>
    <submittedName>
        <fullName evidence="1">Uncharacterized protein</fullName>
    </submittedName>
</protein>
<comment type="caution">
    <text evidence="1">The sequence shown here is derived from an EMBL/GenBank/DDBJ whole genome shotgun (WGS) entry which is preliminary data.</text>
</comment>
<proteinExistence type="predicted"/>